<gene>
    <name evidence="6" type="ORF">H2O73_13750</name>
</gene>
<dbReference type="GO" id="GO:0034220">
    <property type="term" value="P:monoatomic ion transmembrane transport"/>
    <property type="evidence" value="ECO:0007669"/>
    <property type="project" value="InterPro"/>
</dbReference>
<dbReference type="PANTHER" id="PTHR34501">
    <property type="entry name" value="PROTEIN YDDL-RELATED"/>
    <property type="match status" value="1"/>
</dbReference>
<dbReference type="InterPro" id="IPR001702">
    <property type="entry name" value="Porin_Gram-ve"/>
</dbReference>
<dbReference type="Gene3D" id="2.40.160.10">
    <property type="entry name" value="Porin"/>
    <property type="match status" value="1"/>
</dbReference>
<comment type="subcellular location">
    <subcellularLocation>
        <location evidence="1">Cell outer membrane</location>
        <topology evidence="1">Multi-pass membrane protein</topology>
    </subcellularLocation>
</comment>
<evidence type="ECO:0000256" key="4">
    <source>
        <dbReference type="SAM" id="SignalP"/>
    </source>
</evidence>
<evidence type="ECO:0000256" key="3">
    <source>
        <dbReference type="ARBA" id="ARBA00023136"/>
    </source>
</evidence>
<dbReference type="Pfam" id="PF13609">
    <property type="entry name" value="Porin_4"/>
    <property type="match status" value="1"/>
</dbReference>
<dbReference type="InterPro" id="IPR033900">
    <property type="entry name" value="Gram_neg_porin_domain"/>
</dbReference>
<dbReference type="RefSeq" id="WP_182109438.1">
    <property type="nucleotide sequence ID" value="NZ_JACFYF010000008.1"/>
</dbReference>
<keyword evidence="3" id="KW-0472">Membrane</keyword>
<dbReference type="CDD" id="cd00342">
    <property type="entry name" value="gram_neg_porins"/>
    <property type="match status" value="1"/>
</dbReference>
<evidence type="ECO:0000256" key="2">
    <source>
        <dbReference type="ARBA" id="ARBA00022729"/>
    </source>
</evidence>
<name>A0A7W2FSG9_9VIBR</name>
<proteinExistence type="predicted"/>
<feature type="domain" description="Porin" evidence="5">
    <location>
        <begin position="12"/>
        <end position="306"/>
    </location>
</feature>
<evidence type="ECO:0000313" key="6">
    <source>
        <dbReference type="EMBL" id="MBA5763423.1"/>
    </source>
</evidence>
<reference evidence="6 7" key="1">
    <citation type="submission" date="2020-07" db="EMBL/GenBank/DDBJ databases">
        <title>Vibrio marinisediminis sp. nov., isolated from marine sediment.</title>
        <authorList>
            <person name="Ji X."/>
        </authorList>
    </citation>
    <scope>NUCLEOTIDE SEQUENCE [LARGE SCALE GENOMIC DNA]</scope>
    <source>
        <strain evidence="6 7">404</strain>
    </source>
</reference>
<comment type="caution">
    <text evidence="6">The sequence shown here is derived from an EMBL/GenBank/DDBJ whole genome shotgun (WGS) entry which is preliminary data.</text>
</comment>
<feature type="chain" id="PRO_5031444713" evidence="4">
    <location>
        <begin position="26"/>
        <end position="344"/>
    </location>
</feature>
<organism evidence="6 7">
    <name type="scientific">Vibrio marinisediminis</name>
    <dbReference type="NCBI Taxonomy" id="2758441"/>
    <lineage>
        <taxon>Bacteria</taxon>
        <taxon>Pseudomonadati</taxon>
        <taxon>Pseudomonadota</taxon>
        <taxon>Gammaproteobacteria</taxon>
        <taxon>Vibrionales</taxon>
        <taxon>Vibrionaceae</taxon>
        <taxon>Vibrio</taxon>
    </lineage>
</organism>
<dbReference type="PRINTS" id="PR00182">
    <property type="entry name" value="ECOLNEIPORIN"/>
</dbReference>
<evidence type="ECO:0000259" key="5">
    <source>
        <dbReference type="Pfam" id="PF13609"/>
    </source>
</evidence>
<dbReference type="EMBL" id="JACFYF010000008">
    <property type="protein sequence ID" value="MBA5763423.1"/>
    <property type="molecule type" value="Genomic_DNA"/>
</dbReference>
<dbReference type="GO" id="GO:0015288">
    <property type="term" value="F:porin activity"/>
    <property type="evidence" value="ECO:0007669"/>
    <property type="project" value="InterPro"/>
</dbReference>
<evidence type="ECO:0000313" key="7">
    <source>
        <dbReference type="Proteomes" id="UP000571701"/>
    </source>
</evidence>
<evidence type="ECO:0000256" key="1">
    <source>
        <dbReference type="ARBA" id="ARBA00004571"/>
    </source>
</evidence>
<dbReference type="AlphaFoldDB" id="A0A7W2FSG9"/>
<dbReference type="PANTHER" id="PTHR34501:SF2">
    <property type="entry name" value="OUTER MEMBRANE PORIN F-RELATED"/>
    <property type="match status" value="1"/>
</dbReference>
<accession>A0A7W2FSG9</accession>
<dbReference type="SUPFAM" id="SSF56935">
    <property type="entry name" value="Porins"/>
    <property type="match status" value="1"/>
</dbReference>
<dbReference type="InterPro" id="IPR050298">
    <property type="entry name" value="Gram-neg_bact_OMP"/>
</dbReference>
<keyword evidence="7" id="KW-1185">Reference proteome</keyword>
<dbReference type="Proteomes" id="UP000571701">
    <property type="component" value="Unassembled WGS sequence"/>
</dbReference>
<protein>
    <submittedName>
        <fullName evidence="6">Porin</fullName>
    </submittedName>
</protein>
<dbReference type="InterPro" id="IPR023614">
    <property type="entry name" value="Porin_dom_sf"/>
</dbReference>
<feature type="signal peptide" evidence="4">
    <location>
        <begin position="1"/>
        <end position="25"/>
    </location>
</feature>
<keyword evidence="2 4" id="KW-0732">Signal</keyword>
<sequence length="344" mass="36925">MDKFFKRTLVCAAVASAATVGSANAAVQVVGDAVQFYGQAAGALIVSDHAKAGKDNTVIADIESRVGFRGVVEFEDLEPNFVWQMEGGNANNGTNSGGLGVRDTYLGLDWDGFGSVKFGRQLVAAYNLVDGHTNPGTGYVFDGWVDGALDLGVAWEGRADHVIRYDSANWNGFTLQASLSGMSGSTDAKTISFAGAYQNDNMLLHAGYYDRGETVEADALNVDGSNYWIAGAYFFLGDFTINAAVRDMSADYANGTDNGQMSYSGAIQYTINENWFVKAGYAAQAKSDLAKDAGIDDSDSAVTARVAFLQPSFIIYGDIRDYDMNGNSKETDKTDFMLGIEYYF</sequence>
<dbReference type="GO" id="GO:0009279">
    <property type="term" value="C:cell outer membrane"/>
    <property type="evidence" value="ECO:0007669"/>
    <property type="project" value="UniProtKB-SubCell"/>
</dbReference>